<dbReference type="AlphaFoldDB" id="A0AAV4XA57"/>
<feature type="transmembrane region" description="Helical" evidence="1">
    <location>
        <begin position="12"/>
        <end position="35"/>
    </location>
</feature>
<comment type="caution">
    <text evidence="2">The sequence shown here is derived from an EMBL/GenBank/DDBJ whole genome shotgun (WGS) entry which is preliminary data.</text>
</comment>
<keyword evidence="1" id="KW-0812">Transmembrane</keyword>
<evidence type="ECO:0000313" key="2">
    <source>
        <dbReference type="EMBL" id="GIY90794.1"/>
    </source>
</evidence>
<protein>
    <recommendedName>
        <fullName evidence="4">Cytochrome c biogenesis B</fullName>
    </recommendedName>
</protein>
<evidence type="ECO:0008006" key="4">
    <source>
        <dbReference type="Google" id="ProtNLM"/>
    </source>
</evidence>
<gene>
    <name evidence="2" type="ORF">CEXT_651841</name>
</gene>
<name>A0AAV4XA57_CAEEX</name>
<proteinExistence type="predicted"/>
<keyword evidence="1" id="KW-1133">Transmembrane helix</keyword>
<reference evidence="2 3" key="1">
    <citation type="submission" date="2021-06" db="EMBL/GenBank/DDBJ databases">
        <title>Caerostris extrusa draft genome.</title>
        <authorList>
            <person name="Kono N."/>
            <person name="Arakawa K."/>
        </authorList>
    </citation>
    <scope>NUCLEOTIDE SEQUENCE [LARGE SCALE GENOMIC DNA]</scope>
</reference>
<keyword evidence="1" id="KW-0472">Membrane</keyword>
<organism evidence="2 3">
    <name type="scientific">Caerostris extrusa</name>
    <name type="common">Bark spider</name>
    <name type="synonym">Caerostris bankana</name>
    <dbReference type="NCBI Taxonomy" id="172846"/>
    <lineage>
        <taxon>Eukaryota</taxon>
        <taxon>Metazoa</taxon>
        <taxon>Ecdysozoa</taxon>
        <taxon>Arthropoda</taxon>
        <taxon>Chelicerata</taxon>
        <taxon>Arachnida</taxon>
        <taxon>Araneae</taxon>
        <taxon>Araneomorphae</taxon>
        <taxon>Entelegynae</taxon>
        <taxon>Araneoidea</taxon>
        <taxon>Araneidae</taxon>
        <taxon>Caerostris</taxon>
    </lineage>
</organism>
<sequence length="164" mass="18939">MKPELERPFSVLRFYGSLIFSAAVPFRSPFFFFVVGFDLLAGPPDAFPSFPAISFPLTPSKSPEYKANRQSFCHPLSFLEKRFQDGFLVHRCARWGWGTFSFGPLGIVVWTVTKNQAGCYSHPTPLRDGRTRQQIMCTQRPANVYYGIYVFVPIFSFSWWKNER</sequence>
<feature type="transmembrane region" description="Helical" evidence="1">
    <location>
        <begin position="144"/>
        <end position="160"/>
    </location>
</feature>
<keyword evidence="3" id="KW-1185">Reference proteome</keyword>
<dbReference type="EMBL" id="BPLR01017349">
    <property type="protein sequence ID" value="GIY90794.1"/>
    <property type="molecule type" value="Genomic_DNA"/>
</dbReference>
<evidence type="ECO:0000313" key="3">
    <source>
        <dbReference type="Proteomes" id="UP001054945"/>
    </source>
</evidence>
<dbReference type="Proteomes" id="UP001054945">
    <property type="component" value="Unassembled WGS sequence"/>
</dbReference>
<evidence type="ECO:0000256" key="1">
    <source>
        <dbReference type="SAM" id="Phobius"/>
    </source>
</evidence>
<accession>A0AAV4XA57</accession>